<name>A0ABS7PJ99_9SPHN</name>
<comment type="caution">
    <text evidence="1">The sequence shown here is derived from an EMBL/GenBank/DDBJ whole genome shotgun (WGS) entry which is preliminary data.</text>
</comment>
<reference evidence="1 2" key="1">
    <citation type="submission" date="2021-08" db="EMBL/GenBank/DDBJ databases">
        <authorList>
            <person name="Tuo L."/>
        </authorList>
    </citation>
    <scope>NUCLEOTIDE SEQUENCE [LARGE SCALE GENOMIC DNA]</scope>
    <source>
        <strain evidence="1 2">JCM 31229</strain>
    </source>
</reference>
<accession>A0ABS7PJ99</accession>
<gene>
    <name evidence="1" type="ORF">K7G82_01995</name>
</gene>
<protein>
    <submittedName>
        <fullName evidence="1">Uncharacterized protein</fullName>
    </submittedName>
</protein>
<evidence type="ECO:0000313" key="1">
    <source>
        <dbReference type="EMBL" id="MBY8821044.1"/>
    </source>
</evidence>
<dbReference type="Proteomes" id="UP000706039">
    <property type="component" value="Unassembled WGS sequence"/>
</dbReference>
<organism evidence="1 2">
    <name type="scientific">Sphingomonas colocasiae</name>
    <dbReference type="NCBI Taxonomy" id="1848973"/>
    <lineage>
        <taxon>Bacteria</taxon>
        <taxon>Pseudomonadati</taxon>
        <taxon>Pseudomonadota</taxon>
        <taxon>Alphaproteobacteria</taxon>
        <taxon>Sphingomonadales</taxon>
        <taxon>Sphingomonadaceae</taxon>
        <taxon>Sphingomonas</taxon>
    </lineage>
</organism>
<dbReference type="EMBL" id="JAINVV010000001">
    <property type="protein sequence ID" value="MBY8821044.1"/>
    <property type="molecule type" value="Genomic_DNA"/>
</dbReference>
<proteinExistence type="predicted"/>
<sequence length="267" mass="29515">MSLAVTSSAMAQEANIDSLIAAAREARTFLPKDQFSAPPPGPNVKDQALVLLMKVSPNGPSVGNCYGSPWWKYDVSSGTLSIYLPPEAVITRNFRQSETRPPFSDISGVFLEAVALECSSRRLPNQVMENAFGATVSVARTAVTFIGIAQPNATLQSLELHVPMAGERVRALVGNLRVRLRGQMEEWRPGQSLRCGITEKDASMESSWAVKTSACLYRASFTSFEVIDQSNGSVVGELVDPILERERRAKAERLEWIRKRREEREKE</sequence>
<keyword evidence="2" id="KW-1185">Reference proteome</keyword>
<evidence type="ECO:0000313" key="2">
    <source>
        <dbReference type="Proteomes" id="UP000706039"/>
    </source>
</evidence>
<dbReference type="RefSeq" id="WP_222988134.1">
    <property type="nucleotide sequence ID" value="NZ_JAINVV010000001.1"/>
</dbReference>